<evidence type="ECO:0000256" key="4">
    <source>
        <dbReference type="ARBA" id="ARBA00012564"/>
    </source>
</evidence>
<evidence type="ECO:0000259" key="13">
    <source>
        <dbReference type="Pfam" id="PF01433"/>
    </source>
</evidence>
<evidence type="ECO:0000313" key="15">
    <source>
        <dbReference type="Proteomes" id="UP000612233"/>
    </source>
</evidence>
<feature type="chain" id="PRO_5036988508" description="Aminopeptidase N" evidence="12">
    <location>
        <begin position="26"/>
        <end position="667"/>
    </location>
</feature>
<comment type="catalytic activity">
    <reaction evidence="1">
        <text>Release of an N-terminal amino acid, Xaa-|-Yaa- from a peptide, amide or arylamide. Xaa is preferably Ala, but may be most amino acids including Pro (slow action). When a terminal hydrophobic residue is followed by a prolyl residue, the two may be released as an intact Xaa-Pro dipeptide.</text>
        <dbReference type="EC" id="3.4.11.2"/>
    </reaction>
</comment>
<keyword evidence="8" id="KW-0479">Metal-binding</keyword>
<evidence type="ECO:0000256" key="9">
    <source>
        <dbReference type="ARBA" id="ARBA00022801"/>
    </source>
</evidence>
<dbReference type="SUPFAM" id="SSF63737">
    <property type="entry name" value="Leukotriene A4 hydrolase N-terminal domain"/>
    <property type="match status" value="1"/>
</dbReference>
<name>A0A927GK81_9BACT</name>
<evidence type="ECO:0000256" key="8">
    <source>
        <dbReference type="ARBA" id="ARBA00022723"/>
    </source>
</evidence>
<comment type="cofactor">
    <cofactor evidence="2">
        <name>Zn(2+)</name>
        <dbReference type="ChEBI" id="CHEBI:29105"/>
    </cofactor>
</comment>
<keyword evidence="10" id="KW-0862">Zinc</keyword>
<evidence type="ECO:0000256" key="12">
    <source>
        <dbReference type="SAM" id="SignalP"/>
    </source>
</evidence>
<evidence type="ECO:0000256" key="5">
    <source>
        <dbReference type="ARBA" id="ARBA00015611"/>
    </source>
</evidence>
<evidence type="ECO:0000256" key="1">
    <source>
        <dbReference type="ARBA" id="ARBA00000098"/>
    </source>
</evidence>
<dbReference type="InterPro" id="IPR026444">
    <property type="entry name" value="Secre_tail"/>
</dbReference>
<dbReference type="GO" id="GO:0070006">
    <property type="term" value="F:metalloaminopeptidase activity"/>
    <property type="evidence" value="ECO:0007669"/>
    <property type="project" value="TreeGrafter"/>
</dbReference>
<evidence type="ECO:0000256" key="3">
    <source>
        <dbReference type="ARBA" id="ARBA00010136"/>
    </source>
</evidence>
<dbReference type="EC" id="3.4.11.2" evidence="4"/>
<dbReference type="CDD" id="cd09603">
    <property type="entry name" value="M1_APN_like"/>
    <property type="match status" value="1"/>
</dbReference>
<reference evidence="14" key="1">
    <citation type="submission" date="2020-09" db="EMBL/GenBank/DDBJ databases">
        <authorList>
            <person name="Kim M.K."/>
        </authorList>
    </citation>
    <scope>NUCLEOTIDE SEQUENCE</scope>
    <source>
        <strain evidence="14">BT664</strain>
    </source>
</reference>
<evidence type="ECO:0000256" key="2">
    <source>
        <dbReference type="ARBA" id="ARBA00001947"/>
    </source>
</evidence>
<dbReference type="NCBIfam" id="TIGR04183">
    <property type="entry name" value="Por_Secre_tail"/>
    <property type="match status" value="1"/>
</dbReference>
<feature type="domain" description="Peptidase M1 membrane alanine aminopeptidase" evidence="13">
    <location>
        <begin position="305"/>
        <end position="482"/>
    </location>
</feature>
<dbReference type="Proteomes" id="UP000612233">
    <property type="component" value="Unassembled WGS sequence"/>
</dbReference>
<dbReference type="GO" id="GO:0042277">
    <property type="term" value="F:peptide binding"/>
    <property type="evidence" value="ECO:0007669"/>
    <property type="project" value="TreeGrafter"/>
</dbReference>
<keyword evidence="12" id="KW-0732">Signal</keyword>
<dbReference type="GO" id="GO:0005615">
    <property type="term" value="C:extracellular space"/>
    <property type="evidence" value="ECO:0007669"/>
    <property type="project" value="TreeGrafter"/>
</dbReference>
<feature type="signal peptide" evidence="12">
    <location>
        <begin position="1"/>
        <end position="25"/>
    </location>
</feature>
<keyword evidence="15" id="KW-1185">Reference proteome</keyword>
<evidence type="ECO:0000256" key="11">
    <source>
        <dbReference type="ARBA" id="ARBA00023049"/>
    </source>
</evidence>
<dbReference type="Gene3D" id="2.60.40.1730">
    <property type="entry name" value="tricorn interacting facor f3 domain"/>
    <property type="match status" value="1"/>
</dbReference>
<dbReference type="PRINTS" id="PR00756">
    <property type="entry name" value="ALADIPTASE"/>
</dbReference>
<evidence type="ECO:0000256" key="7">
    <source>
        <dbReference type="ARBA" id="ARBA00022670"/>
    </source>
</evidence>
<keyword evidence="9" id="KW-0378">Hydrolase</keyword>
<protein>
    <recommendedName>
        <fullName evidence="5">Aminopeptidase N</fullName>
        <ecNumber evidence="4">3.4.11.2</ecNumber>
    </recommendedName>
</protein>
<dbReference type="SUPFAM" id="SSF55486">
    <property type="entry name" value="Metalloproteases ('zincins'), catalytic domain"/>
    <property type="match status" value="1"/>
</dbReference>
<dbReference type="InterPro" id="IPR027268">
    <property type="entry name" value="Peptidase_M4/M1_CTD_sf"/>
</dbReference>
<dbReference type="Gene3D" id="1.10.390.10">
    <property type="entry name" value="Neutral Protease Domain 2"/>
    <property type="match status" value="1"/>
</dbReference>
<dbReference type="InterPro" id="IPR001930">
    <property type="entry name" value="Peptidase_M1"/>
</dbReference>
<evidence type="ECO:0000313" key="14">
    <source>
        <dbReference type="EMBL" id="MBD2769195.1"/>
    </source>
</evidence>
<dbReference type="GO" id="GO:0016285">
    <property type="term" value="F:alanyl aminopeptidase activity"/>
    <property type="evidence" value="ECO:0007669"/>
    <property type="project" value="UniProtKB-EC"/>
</dbReference>
<comment type="similarity">
    <text evidence="3">Belongs to the peptidase M1 family.</text>
</comment>
<sequence length="667" mass="72738">MKNLFRFCCLLAAGASSGHSTVAQAQPVPVAKPNTGLGIHCPAARTAARRPLSSPRHGQQMARYDVKYYKLDLALENTSVAVAGSVRMQARNGGAALDSLAFELYPTYTIDSVVVQGRRAPGWRRVAGDVSAKLAVAVPAGQLFNAFIYYHGTAPSSGPRSGLATNQDPASGVTVTYSLSQPFYSYQWFPCKQVLTDKADSSDVWVTTTLLNKVGSNGVLQRVTPLPGGKARYEWKSRHPIAYYLISVAVAPYVEYTNYAHPAGSPAIPIVNYLYNQAAIDQARPQLDLVPAMIENFSSLVGPYPFANEKYGHCLVPTYPGTAIENQTMTTIGAIDDPILVSHELFHQWFGDNVTCASWQDIWLNEGFATYGSYLTLQALSPADARTFIDQGTALVMSEPGGSVRVLDTLNVDRILYQRLSYAKGAAIVHMLRYLLNDDAKFFRALRTYQSTYAGRAARTRDLQRIFEAEAGRSLQYFFDQWYQGEGYPTFTVRWNQSGNTLYLQSSETVSMPAVTPFFDTEVDYKLSFADGTSQIVRLRQGQPVSGYSLAVAGTVTGLEVDPQQWILNGEGTVTRDPALVLGTRGGAAAARLSVYPVPCREYLRLAAVPGGPVQAEVSDASGRVVLRQGLPAGADRLVTAGLPAGLYHLRLFDGQGRVSQTHFIRE</sequence>
<dbReference type="Pfam" id="PF01433">
    <property type="entry name" value="Peptidase_M1"/>
    <property type="match status" value="1"/>
</dbReference>
<dbReference type="GO" id="GO:0008270">
    <property type="term" value="F:zinc ion binding"/>
    <property type="evidence" value="ECO:0007669"/>
    <property type="project" value="InterPro"/>
</dbReference>
<keyword evidence="11" id="KW-0482">Metalloprotease</keyword>
<accession>A0A927GK81</accession>
<dbReference type="InterPro" id="IPR042097">
    <property type="entry name" value="Aminopeptidase_N-like_N_sf"/>
</dbReference>
<dbReference type="PANTHER" id="PTHR11533:SF174">
    <property type="entry name" value="PUROMYCIN-SENSITIVE AMINOPEPTIDASE-RELATED"/>
    <property type="match status" value="1"/>
</dbReference>
<dbReference type="RefSeq" id="WP_191006003.1">
    <property type="nucleotide sequence ID" value="NZ_JACXAD010000017.1"/>
</dbReference>
<keyword evidence="6" id="KW-0031">Aminopeptidase</keyword>
<proteinExistence type="inferred from homology"/>
<comment type="caution">
    <text evidence="14">The sequence shown here is derived from an EMBL/GenBank/DDBJ whole genome shotgun (WGS) entry which is preliminary data.</text>
</comment>
<dbReference type="PANTHER" id="PTHR11533">
    <property type="entry name" value="PROTEASE M1 ZINC METALLOPROTEASE"/>
    <property type="match status" value="1"/>
</dbReference>
<dbReference type="InterPro" id="IPR014782">
    <property type="entry name" value="Peptidase_M1_dom"/>
</dbReference>
<gene>
    <name evidence="14" type="ORF">IC235_14985</name>
</gene>
<dbReference type="InterPro" id="IPR050344">
    <property type="entry name" value="Peptidase_M1_aminopeptidases"/>
</dbReference>
<keyword evidence="7" id="KW-0645">Protease</keyword>
<evidence type="ECO:0000256" key="6">
    <source>
        <dbReference type="ARBA" id="ARBA00022438"/>
    </source>
</evidence>
<dbReference type="GO" id="GO:0006508">
    <property type="term" value="P:proteolysis"/>
    <property type="evidence" value="ECO:0007669"/>
    <property type="project" value="UniProtKB-KW"/>
</dbReference>
<dbReference type="EMBL" id="JACXAD010000017">
    <property type="protein sequence ID" value="MBD2769195.1"/>
    <property type="molecule type" value="Genomic_DNA"/>
</dbReference>
<evidence type="ECO:0000256" key="10">
    <source>
        <dbReference type="ARBA" id="ARBA00022833"/>
    </source>
</evidence>
<organism evidence="14 15">
    <name type="scientific">Hymenobacter montanus</name>
    <dbReference type="NCBI Taxonomy" id="2771359"/>
    <lineage>
        <taxon>Bacteria</taxon>
        <taxon>Pseudomonadati</taxon>
        <taxon>Bacteroidota</taxon>
        <taxon>Cytophagia</taxon>
        <taxon>Cytophagales</taxon>
        <taxon>Hymenobacteraceae</taxon>
        <taxon>Hymenobacter</taxon>
    </lineage>
</organism>
<dbReference type="GO" id="GO:0005737">
    <property type="term" value="C:cytoplasm"/>
    <property type="evidence" value="ECO:0007669"/>
    <property type="project" value="TreeGrafter"/>
</dbReference>
<dbReference type="GO" id="GO:0043171">
    <property type="term" value="P:peptide catabolic process"/>
    <property type="evidence" value="ECO:0007669"/>
    <property type="project" value="TreeGrafter"/>
</dbReference>
<dbReference type="GO" id="GO:0016020">
    <property type="term" value="C:membrane"/>
    <property type="evidence" value="ECO:0007669"/>
    <property type="project" value="TreeGrafter"/>
</dbReference>
<dbReference type="AlphaFoldDB" id="A0A927GK81"/>